<accession>A0A8X7R428</accession>
<organism evidence="2 3">
    <name type="scientific">Brassica carinata</name>
    <name type="common">Ethiopian mustard</name>
    <name type="synonym">Abyssinian cabbage</name>
    <dbReference type="NCBI Taxonomy" id="52824"/>
    <lineage>
        <taxon>Eukaryota</taxon>
        <taxon>Viridiplantae</taxon>
        <taxon>Streptophyta</taxon>
        <taxon>Embryophyta</taxon>
        <taxon>Tracheophyta</taxon>
        <taxon>Spermatophyta</taxon>
        <taxon>Magnoliopsida</taxon>
        <taxon>eudicotyledons</taxon>
        <taxon>Gunneridae</taxon>
        <taxon>Pentapetalae</taxon>
        <taxon>rosids</taxon>
        <taxon>malvids</taxon>
        <taxon>Brassicales</taxon>
        <taxon>Brassicaceae</taxon>
        <taxon>Brassiceae</taxon>
        <taxon>Brassica</taxon>
    </lineage>
</organism>
<keyword evidence="3" id="KW-1185">Reference proteome</keyword>
<feature type="compositionally biased region" description="Polar residues" evidence="1">
    <location>
        <begin position="39"/>
        <end position="48"/>
    </location>
</feature>
<evidence type="ECO:0000256" key="1">
    <source>
        <dbReference type="SAM" id="MobiDB-lite"/>
    </source>
</evidence>
<sequence>MATTRVDFPALARRYVFSSYVRLRNRHRESSHQPPRSHAVSSSQSGSRLTDAKLNRDQASSTASWLRSPDRLRRAFLRLCRPHNQTGLPSSAPKTGEKKDRATIDLSNGVF</sequence>
<gene>
    <name evidence="2" type="ORF">Bca52824_052462</name>
</gene>
<dbReference type="EMBL" id="JAAMPC010000011">
    <property type="protein sequence ID" value="KAG2281242.1"/>
    <property type="molecule type" value="Genomic_DNA"/>
</dbReference>
<comment type="caution">
    <text evidence="2">The sequence shown here is derived from an EMBL/GenBank/DDBJ whole genome shotgun (WGS) entry which is preliminary data.</text>
</comment>
<evidence type="ECO:0000313" key="3">
    <source>
        <dbReference type="Proteomes" id="UP000886595"/>
    </source>
</evidence>
<feature type="region of interest" description="Disordered" evidence="1">
    <location>
        <begin position="25"/>
        <end position="66"/>
    </location>
</feature>
<name>A0A8X7R428_BRACI</name>
<evidence type="ECO:0000313" key="2">
    <source>
        <dbReference type="EMBL" id="KAG2281242.1"/>
    </source>
</evidence>
<feature type="region of interest" description="Disordered" evidence="1">
    <location>
        <begin position="81"/>
        <end position="111"/>
    </location>
</feature>
<protein>
    <submittedName>
        <fullName evidence="2">Uncharacterized protein</fullName>
    </submittedName>
</protein>
<dbReference type="Proteomes" id="UP000886595">
    <property type="component" value="Unassembled WGS sequence"/>
</dbReference>
<feature type="compositionally biased region" description="Polar residues" evidence="1">
    <location>
        <begin position="83"/>
        <end position="93"/>
    </location>
</feature>
<reference evidence="2 3" key="1">
    <citation type="submission" date="2020-02" db="EMBL/GenBank/DDBJ databases">
        <authorList>
            <person name="Ma Q."/>
            <person name="Huang Y."/>
            <person name="Song X."/>
            <person name="Pei D."/>
        </authorList>
    </citation>
    <scope>NUCLEOTIDE SEQUENCE [LARGE SCALE GENOMIC DNA]</scope>
    <source>
        <strain evidence="2">Sxm20200214</strain>
        <tissue evidence="2">Leaf</tissue>
    </source>
</reference>
<dbReference type="AlphaFoldDB" id="A0A8X7R428"/>
<proteinExistence type="predicted"/>